<proteinExistence type="inferred from homology"/>
<dbReference type="Proteomes" id="UP000254601">
    <property type="component" value="Unassembled WGS sequence"/>
</dbReference>
<dbReference type="GO" id="GO:0015276">
    <property type="term" value="F:ligand-gated monoatomic ion channel activity"/>
    <property type="evidence" value="ECO:0007669"/>
    <property type="project" value="InterPro"/>
</dbReference>
<feature type="signal peptide" evidence="3">
    <location>
        <begin position="1"/>
        <end position="23"/>
    </location>
</feature>
<dbReference type="SMART" id="SM00062">
    <property type="entry name" value="PBPb"/>
    <property type="match status" value="1"/>
</dbReference>
<dbReference type="RefSeq" id="WP_072575681.1">
    <property type="nucleotide sequence ID" value="NZ_LWHB01000020.1"/>
</dbReference>
<feature type="chain" id="PRO_5016839004" evidence="3">
    <location>
        <begin position="24"/>
        <end position="258"/>
    </location>
</feature>
<comment type="similarity">
    <text evidence="1">Belongs to the bacterial solute-binding protein 3 family.</text>
</comment>
<evidence type="ECO:0000259" key="4">
    <source>
        <dbReference type="SMART" id="SM00062"/>
    </source>
</evidence>
<reference evidence="6 7" key="1">
    <citation type="submission" date="2018-06" db="EMBL/GenBank/DDBJ databases">
        <authorList>
            <consortium name="Pathogen Informatics"/>
            <person name="Doyle S."/>
        </authorList>
    </citation>
    <scope>NUCLEOTIDE SEQUENCE [LARGE SCALE GENOMIC DNA]</scope>
    <source>
        <strain evidence="6 7">NCTC13337</strain>
    </source>
</reference>
<organism evidence="6 7">
    <name type="scientific">Suttonella ornithocola</name>
    <dbReference type="NCBI Taxonomy" id="279832"/>
    <lineage>
        <taxon>Bacteria</taxon>
        <taxon>Pseudomonadati</taxon>
        <taxon>Pseudomonadota</taxon>
        <taxon>Gammaproteobacteria</taxon>
        <taxon>Cardiobacteriales</taxon>
        <taxon>Cardiobacteriaceae</taxon>
        <taxon>Suttonella</taxon>
    </lineage>
</organism>
<dbReference type="InterPro" id="IPR001638">
    <property type="entry name" value="Solute-binding_3/MltF_N"/>
</dbReference>
<dbReference type="InterPro" id="IPR001320">
    <property type="entry name" value="Iontro_rcpt_C"/>
</dbReference>
<dbReference type="PANTHER" id="PTHR35936">
    <property type="entry name" value="MEMBRANE-BOUND LYTIC MUREIN TRANSGLYCOSYLASE F"/>
    <property type="match status" value="1"/>
</dbReference>
<keyword evidence="7" id="KW-1185">Reference proteome</keyword>
<accession>A0A380MMN2</accession>
<sequence length="258" mass="29450">MFNSFKTILPICLTLILSSSAFADNETYTVGTIRVFPPFTRTNEVGIPEGFDIDLINAIAAKENFNVNFKVQLWRGLLEKLNTGDVDIVATAVVITPERQEKYDFSHPYLDTGWMAVLKENNQGQQYQTFEEAIANSNNFVTETDGAGEKEVKNIIAEKSNGKLKTVNSTYLGIKDIATSQSDISYDISRVLQYYVYTEQMNKRYNLYGLVNPNAKKDHFGFVVKKGRKDLLEKLNRGLKTVHYDGTYDNIYKKWFKE</sequence>
<keyword evidence="2 3" id="KW-0732">Signal</keyword>
<dbReference type="AlphaFoldDB" id="A0A380MMN2"/>
<evidence type="ECO:0000256" key="1">
    <source>
        <dbReference type="ARBA" id="ARBA00010333"/>
    </source>
</evidence>
<dbReference type="Gene3D" id="3.40.190.10">
    <property type="entry name" value="Periplasmic binding protein-like II"/>
    <property type="match status" value="2"/>
</dbReference>
<name>A0A380MMN2_9GAMM</name>
<gene>
    <name evidence="6" type="primary">glnH_1</name>
    <name evidence="6" type="ORF">NCTC13337_00159</name>
</gene>
<evidence type="ECO:0000256" key="2">
    <source>
        <dbReference type="ARBA" id="ARBA00022729"/>
    </source>
</evidence>
<feature type="domain" description="Ionotropic glutamate receptor C-terminal" evidence="5">
    <location>
        <begin position="27"/>
        <end position="258"/>
    </location>
</feature>
<evidence type="ECO:0000256" key="3">
    <source>
        <dbReference type="SAM" id="SignalP"/>
    </source>
</evidence>
<dbReference type="OrthoDB" id="9768183at2"/>
<evidence type="ECO:0000313" key="6">
    <source>
        <dbReference type="EMBL" id="SUO93316.1"/>
    </source>
</evidence>
<dbReference type="GO" id="GO:0016020">
    <property type="term" value="C:membrane"/>
    <property type="evidence" value="ECO:0007669"/>
    <property type="project" value="InterPro"/>
</dbReference>
<dbReference type="EMBL" id="UHIC01000001">
    <property type="protein sequence ID" value="SUO93316.1"/>
    <property type="molecule type" value="Genomic_DNA"/>
</dbReference>
<dbReference type="Pfam" id="PF00497">
    <property type="entry name" value="SBP_bac_3"/>
    <property type="match status" value="1"/>
</dbReference>
<dbReference type="SUPFAM" id="SSF53850">
    <property type="entry name" value="Periplasmic binding protein-like II"/>
    <property type="match status" value="1"/>
</dbReference>
<protein>
    <submittedName>
        <fullName evidence="6">Glutamine-binding periplasmic protein</fullName>
    </submittedName>
</protein>
<evidence type="ECO:0000313" key="7">
    <source>
        <dbReference type="Proteomes" id="UP000254601"/>
    </source>
</evidence>
<evidence type="ECO:0000259" key="5">
    <source>
        <dbReference type="SMART" id="SM00079"/>
    </source>
</evidence>
<dbReference type="PANTHER" id="PTHR35936:SF17">
    <property type="entry name" value="ARGININE-BINDING EXTRACELLULAR PROTEIN ARTP"/>
    <property type="match status" value="1"/>
</dbReference>
<feature type="domain" description="Solute-binding protein family 3/N-terminal" evidence="4">
    <location>
        <begin position="27"/>
        <end position="258"/>
    </location>
</feature>
<dbReference type="SMART" id="SM00079">
    <property type="entry name" value="PBPe"/>
    <property type="match status" value="1"/>
</dbReference>